<dbReference type="OrthoDB" id="1862673at2"/>
<dbReference type="NCBIfam" id="TIGR01870">
    <property type="entry name" value="cas_TM1810_Csm2"/>
    <property type="match status" value="1"/>
</dbReference>
<dbReference type="GO" id="GO:0003723">
    <property type="term" value="F:RNA binding"/>
    <property type="evidence" value="ECO:0007669"/>
    <property type="project" value="UniProtKB-KW"/>
</dbReference>
<evidence type="ECO:0000313" key="9">
    <source>
        <dbReference type="Proteomes" id="UP000243547"/>
    </source>
</evidence>
<evidence type="ECO:0000256" key="1">
    <source>
        <dbReference type="ARBA" id="ARBA00003640"/>
    </source>
</evidence>
<dbReference type="Proteomes" id="UP000243547">
    <property type="component" value="Unassembled WGS sequence"/>
</dbReference>
<evidence type="ECO:0000256" key="3">
    <source>
        <dbReference type="ARBA" id="ARBA00016118"/>
    </source>
</evidence>
<evidence type="ECO:0000256" key="4">
    <source>
        <dbReference type="ARBA" id="ARBA00022884"/>
    </source>
</evidence>
<gene>
    <name evidence="8" type="ORF">SAMN02745227_01787</name>
</gene>
<protein>
    <recommendedName>
        <fullName evidence="3">CRISPR system Cms protein Csm2</fullName>
    </recommendedName>
    <alternativeName>
        <fullName evidence="6">CRISPR type III A-associated protein Csm2</fullName>
    </alternativeName>
</protein>
<dbReference type="RefSeq" id="WP_072908079.1">
    <property type="nucleotide sequence ID" value="NZ_FRAI01000021.1"/>
</dbReference>
<dbReference type="Pfam" id="PF03750">
    <property type="entry name" value="Csm2_III-A"/>
    <property type="match status" value="1"/>
</dbReference>
<comment type="function">
    <text evidence="1">This subunit may be involved in monitoring complementarity of crRNA and target RNA.</text>
</comment>
<dbReference type="AlphaFoldDB" id="A0A1M6QKK3"/>
<comment type="similarity">
    <text evidence="2">Belongs to the CRISPR-associated Csm2 family.</text>
</comment>
<name>A0A1M6QKK3_9FIRM</name>
<dbReference type="InterPro" id="IPR010149">
    <property type="entry name" value="CRISPR-assoc_prot_Csm2_III-A"/>
</dbReference>
<dbReference type="EMBL" id="FRAI01000021">
    <property type="protein sequence ID" value="SHK20804.1"/>
    <property type="molecule type" value="Genomic_DNA"/>
</dbReference>
<evidence type="ECO:0000256" key="6">
    <source>
        <dbReference type="ARBA" id="ARBA00031723"/>
    </source>
</evidence>
<reference evidence="9" key="1">
    <citation type="submission" date="2016-11" db="EMBL/GenBank/DDBJ databases">
        <authorList>
            <person name="Varghese N."/>
            <person name="Submissions S."/>
        </authorList>
    </citation>
    <scope>NUCLEOTIDE SEQUENCE [LARGE SCALE GENOMIC DNA]</scope>
    <source>
        <strain evidence="9">DSM 14826</strain>
    </source>
</reference>
<proteinExistence type="inferred from homology"/>
<keyword evidence="4" id="KW-0694">RNA-binding</keyword>
<evidence type="ECO:0000256" key="7">
    <source>
        <dbReference type="SAM" id="MobiDB-lite"/>
    </source>
</evidence>
<dbReference type="STRING" id="1120989.SAMN02745227_01787"/>
<organism evidence="8 9">
    <name type="scientific">Anaerobranca californiensis DSM 14826</name>
    <dbReference type="NCBI Taxonomy" id="1120989"/>
    <lineage>
        <taxon>Bacteria</taxon>
        <taxon>Bacillati</taxon>
        <taxon>Bacillota</taxon>
        <taxon>Clostridia</taxon>
        <taxon>Eubacteriales</taxon>
        <taxon>Proteinivoracaceae</taxon>
        <taxon>Anaerobranca</taxon>
    </lineage>
</organism>
<evidence type="ECO:0000313" key="8">
    <source>
        <dbReference type="EMBL" id="SHK20804.1"/>
    </source>
</evidence>
<evidence type="ECO:0000256" key="2">
    <source>
        <dbReference type="ARBA" id="ARBA00006896"/>
    </source>
</evidence>
<accession>A0A1M6QKK3</accession>
<evidence type="ECO:0000256" key="5">
    <source>
        <dbReference type="ARBA" id="ARBA00023118"/>
    </source>
</evidence>
<keyword evidence="5" id="KW-0051">Antiviral defense</keyword>
<sequence>MNKYHNYGKPNKKYNPSNRNNDEEQKKKMEEINRIHNFFKEIILILDEQMDKYDEFCNKAKEYAELLKKSKVTTSKIRKIYARIMQAKKVSDLKKLRPLLAYTAGRDNKAKYFMELLDQLIEKMTLQEDEQGKKQVENFKTFMEAIVAYRKYVGEDE</sequence>
<feature type="region of interest" description="Disordered" evidence="7">
    <location>
        <begin position="1"/>
        <end position="25"/>
    </location>
</feature>
<keyword evidence="9" id="KW-1185">Reference proteome</keyword>
<dbReference type="GO" id="GO:0051607">
    <property type="term" value="P:defense response to virus"/>
    <property type="evidence" value="ECO:0007669"/>
    <property type="project" value="UniProtKB-KW"/>
</dbReference>